<gene>
    <name evidence="1" type="ORF">SteCoe_34699</name>
</gene>
<evidence type="ECO:0000313" key="2">
    <source>
        <dbReference type="Proteomes" id="UP000187209"/>
    </source>
</evidence>
<protein>
    <recommendedName>
        <fullName evidence="3">Tubulin--tyrosine ligase-like protein 9</fullName>
    </recommendedName>
</protein>
<dbReference type="PANTHER" id="PTHR46069:SF1">
    <property type="entry name" value="CHROMOSOME UNDETERMINED SCAFFOLD_125, WHOLE GENOME SHOTGUN SEQUENCE"/>
    <property type="match status" value="1"/>
</dbReference>
<accession>A0A1R2ATX3</accession>
<sequence>MIKDTIQAVFLKIDTNKRAHSFEVFGYDFLLDSSLKPWLLEVNTNPCLELSSPHLARIIPAMLDNSFRIAIDPLFPEPVNPKRLSTEVLSENKYELIFHSLIDGVNLVNLIKSRDKLEEFTAVDEDLLEMVDEESEEHPDSDENVELI</sequence>
<dbReference type="Proteomes" id="UP000187209">
    <property type="component" value="Unassembled WGS sequence"/>
</dbReference>
<dbReference type="PROSITE" id="PS51221">
    <property type="entry name" value="TTL"/>
    <property type="match status" value="1"/>
</dbReference>
<dbReference type="OrthoDB" id="313220at2759"/>
<dbReference type="Pfam" id="PF03133">
    <property type="entry name" value="TTL"/>
    <property type="match status" value="1"/>
</dbReference>
<keyword evidence="2" id="KW-1185">Reference proteome</keyword>
<evidence type="ECO:0000313" key="1">
    <source>
        <dbReference type="EMBL" id="OMJ67979.1"/>
    </source>
</evidence>
<name>A0A1R2ATX3_9CILI</name>
<dbReference type="PANTHER" id="PTHR46069">
    <property type="entry name" value="TUBULIN TYROSINE LIGASE"/>
    <property type="match status" value="1"/>
</dbReference>
<reference evidence="1 2" key="1">
    <citation type="submission" date="2016-11" db="EMBL/GenBank/DDBJ databases">
        <title>The macronuclear genome of Stentor coeruleus: a giant cell with tiny introns.</title>
        <authorList>
            <person name="Slabodnick M."/>
            <person name="Ruby J.G."/>
            <person name="Reiff S.B."/>
            <person name="Swart E.C."/>
            <person name="Gosai S."/>
            <person name="Prabakaran S."/>
            <person name="Witkowska E."/>
            <person name="Larue G.E."/>
            <person name="Fisher S."/>
            <person name="Freeman R.M."/>
            <person name="Gunawardena J."/>
            <person name="Chu W."/>
            <person name="Stover N.A."/>
            <person name="Gregory B.D."/>
            <person name="Nowacki M."/>
            <person name="Derisi J."/>
            <person name="Roy S.W."/>
            <person name="Marshall W.F."/>
            <person name="Sood P."/>
        </authorList>
    </citation>
    <scope>NUCLEOTIDE SEQUENCE [LARGE SCALE GENOMIC DNA]</scope>
    <source>
        <strain evidence="1">WM001</strain>
    </source>
</reference>
<comment type="caution">
    <text evidence="1">The sequence shown here is derived from an EMBL/GenBank/DDBJ whole genome shotgun (WGS) entry which is preliminary data.</text>
</comment>
<dbReference type="EMBL" id="MPUH01001405">
    <property type="protein sequence ID" value="OMJ67979.1"/>
    <property type="molecule type" value="Genomic_DNA"/>
</dbReference>
<dbReference type="SUPFAM" id="SSF56059">
    <property type="entry name" value="Glutathione synthetase ATP-binding domain-like"/>
    <property type="match status" value="1"/>
</dbReference>
<dbReference type="Gene3D" id="3.30.470.20">
    <property type="entry name" value="ATP-grasp fold, B domain"/>
    <property type="match status" value="1"/>
</dbReference>
<dbReference type="InterPro" id="IPR004344">
    <property type="entry name" value="TTL/TTLL_fam"/>
</dbReference>
<proteinExistence type="predicted"/>
<organism evidence="1 2">
    <name type="scientific">Stentor coeruleus</name>
    <dbReference type="NCBI Taxonomy" id="5963"/>
    <lineage>
        <taxon>Eukaryota</taxon>
        <taxon>Sar</taxon>
        <taxon>Alveolata</taxon>
        <taxon>Ciliophora</taxon>
        <taxon>Postciliodesmatophora</taxon>
        <taxon>Heterotrichea</taxon>
        <taxon>Heterotrichida</taxon>
        <taxon>Stentoridae</taxon>
        <taxon>Stentor</taxon>
    </lineage>
</organism>
<dbReference type="AlphaFoldDB" id="A0A1R2ATX3"/>
<evidence type="ECO:0008006" key="3">
    <source>
        <dbReference type="Google" id="ProtNLM"/>
    </source>
</evidence>